<dbReference type="PANTHER" id="PTHR30614:SF0">
    <property type="entry name" value="L-CYSTINE TRANSPORT SYSTEM PERMEASE PROTEIN TCYL"/>
    <property type="match status" value="1"/>
</dbReference>
<comment type="subcellular location">
    <subcellularLocation>
        <location evidence="6">Cell membrane</location>
        <topology evidence="6">Multi-pass membrane protein</topology>
    </subcellularLocation>
    <subcellularLocation>
        <location evidence="1">Membrane</location>
        <topology evidence="1">Multi-pass membrane protein</topology>
    </subcellularLocation>
</comment>
<evidence type="ECO:0000256" key="3">
    <source>
        <dbReference type="ARBA" id="ARBA00022970"/>
    </source>
</evidence>
<dbReference type="Pfam" id="PF00497">
    <property type="entry name" value="SBP_bac_3"/>
    <property type="match status" value="1"/>
</dbReference>
<protein>
    <submittedName>
        <fullName evidence="8">ABC-type amino acid transport system, permease component</fullName>
    </submittedName>
</protein>
<feature type="domain" description="ABC transmembrane type-1" evidence="7">
    <location>
        <begin position="358"/>
        <end position="569"/>
    </location>
</feature>
<dbReference type="InterPro" id="IPR035906">
    <property type="entry name" value="MetI-like_sf"/>
</dbReference>
<dbReference type="GO" id="GO:0006865">
    <property type="term" value="P:amino acid transport"/>
    <property type="evidence" value="ECO:0007669"/>
    <property type="project" value="UniProtKB-KW"/>
</dbReference>
<dbReference type="AlphaFoldDB" id="A0A859IBW8"/>
<feature type="transmembrane region" description="Helical" evidence="6">
    <location>
        <begin position="515"/>
        <end position="536"/>
    </location>
</feature>
<evidence type="ECO:0000313" key="8">
    <source>
        <dbReference type="EMBL" id="QKX95595.1"/>
    </source>
</evidence>
<dbReference type="Pfam" id="PF00528">
    <property type="entry name" value="BPD_transp_1"/>
    <property type="match status" value="1"/>
</dbReference>
<feature type="transmembrane region" description="Helical" evidence="6">
    <location>
        <begin position="416"/>
        <end position="435"/>
    </location>
</feature>
<accession>A0A859IBW8</accession>
<evidence type="ECO:0000259" key="7">
    <source>
        <dbReference type="PROSITE" id="PS50928"/>
    </source>
</evidence>
<dbReference type="SUPFAM" id="SSF161098">
    <property type="entry name" value="MetI-like"/>
    <property type="match status" value="1"/>
</dbReference>
<evidence type="ECO:0000256" key="5">
    <source>
        <dbReference type="ARBA" id="ARBA00023136"/>
    </source>
</evidence>
<dbReference type="GO" id="GO:0005886">
    <property type="term" value="C:plasma membrane"/>
    <property type="evidence" value="ECO:0007669"/>
    <property type="project" value="UniProtKB-SubCell"/>
</dbReference>
<dbReference type="CDD" id="cd06261">
    <property type="entry name" value="TM_PBP2"/>
    <property type="match status" value="1"/>
</dbReference>
<dbReference type="InterPro" id="IPR043429">
    <property type="entry name" value="ArtM/GltK/GlnP/TcyL/YhdX-like"/>
</dbReference>
<keyword evidence="4 6" id="KW-1133">Transmembrane helix</keyword>
<dbReference type="Proteomes" id="UP000509122">
    <property type="component" value="Chromosome"/>
</dbReference>
<dbReference type="GO" id="GO:0055085">
    <property type="term" value="P:transmembrane transport"/>
    <property type="evidence" value="ECO:0007669"/>
    <property type="project" value="InterPro"/>
</dbReference>
<dbReference type="EMBL" id="CP055264">
    <property type="protein sequence ID" value="QKX95595.1"/>
    <property type="molecule type" value="Genomic_DNA"/>
</dbReference>
<dbReference type="InterPro" id="IPR000515">
    <property type="entry name" value="MetI-like"/>
</dbReference>
<dbReference type="SMART" id="SM00062">
    <property type="entry name" value="PBPb"/>
    <property type="match status" value="1"/>
</dbReference>
<organism evidence="8 9">
    <name type="scientific">Rapeseed phyllody phytoplasma</name>
    <dbReference type="NCBI Taxonomy" id="2490543"/>
    <lineage>
        <taxon>Bacteria</taxon>
        <taxon>Bacillati</taxon>
        <taxon>Mycoplasmatota</taxon>
        <taxon>Mollicutes</taxon>
        <taxon>Acholeplasmatales</taxon>
        <taxon>Acholeplasmataceae</taxon>
        <taxon>Candidatus Phytoplasma</taxon>
        <taxon>16SrI (Aster yellows group)</taxon>
    </lineage>
</organism>
<evidence type="ECO:0000256" key="1">
    <source>
        <dbReference type="ARBA" id="ARBA00004141"/>
    </source>
</evidence>
<comment type="similarity">
    <text evidence="6">Belongs to the binding-protein-dependent transport system permease family.</text>
</comment>
<evidence type="ECO:0000256" key="6">
    <source>
        <dbReference type="RuleBase" id="RU363032"/>
    </source>
</evidence>
<dbReference type="KEGG" id="rphy:RP166_6310"/>
<feature type="transmembrane region" description="Helical" evidence="6">
    <location>
        <begin position="362"/>
        <end position="384"/>
    </location>
</feature>
<reference evidence="8 9" key="1">
    <citation type="submission" date="2020-06" db="EMBL/GenBank/DDBJ databases">
        <title>Complete genome sequence of Candidatus Phytoplasma asteris RP166.</title>
        <authorList>
            <person name="Cho S.-T."/>
            <person name="Zwolinska A."/>
            <person name="Huang W."/>
            <person name="Wouters R."/>
            <person name="Hogenhout S.A."/>
            <person name="Kuo C.-H."/>
        </authorList>
    </citation>
    <scope>NUCLEOTIDE SEQUENCE [LARGE SCALE GENOMIC DNA]</scope>
    <source>
        <strain evidence="8">RP166</strain>
    </source>
</reference>
<evidence type="ECO:0000256" key="4">
    <source>
        <dbReference type="ARBA" id="ARBA00022989"/>
    </source>
</evidence>
<dbReference type="PROSITE" id="PS50928">
    <property type="entry name" value="ABC_TM1"/>
    <property type="match status" value="1"/>
</dbReference>
<sequence>MQDSNIIGYIRKNKKHILRFNLIHICFWSWVLMHLYIFGLIDFNNTKNKETKEDNYKETLTVGTMNMPPLSFQGKDGTIGSDMAFCKELAKELGYKLDIKVYDGVEGLTTALNKKQVDFIIGSMNNTEKRQKNFDVINYLKATASILIKKNNEKLFKQFQIQEEGKDKGKISFKNKDISLAENNKINLIVQQGGIFVYTIENDYFINDYKKYFKYKLDGDKPKVDNTESSDVCVLNVKKGISTGFITDTPIAKGIAENDSDQLVAMEFVDNEFTESQERPHFPPFGFFIKKGDPNPKVSKEEFEEKVKAVLKSDKLDEQSNNYRTNYLSPAIIEYKEIQQELKGQTFWSKIIITLPSYIRPFISSFIVALDSLILGFGITLLCVKVKIFAKQSTKKNNDTITFYFYKSCSRLIDELISVLNAIPIAVQALLFYFALSNFDIFKNNNYTPFITTLIVISLNTIASITTLMMHNIETLDKGQIEAAYSLGMNQKQVFKYILFEQGLQLTKPFIWQQFIFNIKDTALFSLITFVSLIKQAKDNASIDYDTLTPYFIVSVVYLILVKSIQFISKKTNKIK</sequence>
<dbReference type="PANTHER" id="PTHR30614">
    <property type="entry name" value="MEMBRANE COMPONENT OF AMINO ACID ABC TRANSPORTER"/>
    <property type="match status" value="1"/>
</dbReference>
<dbReference type="Gene3D" id="1.10.3720.10">
    <property type="entry name" value="MetI-like"/>
    <property type="match status" value="1"/>
</dbReference>
<evidence type="ECO:0000313" key="9">
    <source>
        <dbReference type="Proteomes" id="UP000509122"/>
    </source>
</evidence>
<feature type="transmembrane region" description="Helical" evidence="6">
    <location>
        <begin position="20"/>
        <end position="41"/>
    </location>
</feature>
<feature type="transmembrane region" description="Helical" evidence="6">
    <location>
        <begin position="548"/>
        <end position="568"/>
    </location>
</feature>
<dbReference type="InterPro" id="IPR001638">
    <property type="entry name" value="Solute-binding_3/MltF_N"/>
</dbReference>
<keyword evidence="5 6" id="KW-0472">Membrane</keyword>
<keyword evidence="3" id="KW-0029">Amino-acid transport</keyword>
<keyword evidence="2 6" id="KW-0812">Transmembrane</keyword>
<proteinExistence type="inferred from homology"/>
<keyword evidence="6" id="KW-0813">Transport</keyword>
<evidence type="ECO:0000256" key="2">
    <source>
        <dbReference type="ARBA" id="ARBA00022692"/>
    </source>
</evidence>
<dbReference type="SUPFAM" id="SSF53850">
    <property type="entry name" value="Periplasmic binding protein-like II"/>
    <property type="match status" value="1"/>
</dbReference>
<feature type="transmembrane region" description="Helical" evidence="6">
    <location>
        <begin position="447"/>
        <end position="470"/>
    </location>
</feature>
<gene>
    <name evidence="8" type="primary">artM</name>
    <name evidence="8" type="ORF">RP166_6310</name>
</gene>
<dbReference type="Gene3D" id="3.40.190.10">
    <property type="entry name" value="Periplasmic binding protein-like II"/>
    <property type="match status" value="2"/>
</dbReference>
<name>A0A859IBW8_9MOLU</name>